<evidence type="ECO:0000313" key="1">
    <source>
        <dbReference type="EMBL" id="KAB1200115.1"/>
    </source>
</evidence>
<gene>
    <name evidence="1" type="ORF">CJ030_MR0G008022</name>
</gene>
<evidence type="ECO:0000313" key="2">
    <source>
        <dbReference type="Proteomes" id="UP000516437"/>
    </source>
</evidence>
<proteinExistence type="predicted"/>
<dbReference type="EMBL" id="RXIC02000220">
    <property type="protein sequence ID" value="KAB1200115.1"/>
    <property type="molecule type" value="Genomic_DNA"/>
</dbReference>
<accession>A0A6A1UI63</accession>
<protein>
    <submittedName>
        <fullName evidence="1">Uncharacterized protein</fullName>
    </submittedName>
</protein>
<dbReference type="OrthoDB" id="43807at2759"/>
<dbReference type="PANTHER" id="PTHR22774">
    <property type="entry name" value="CHOREIN N-TERMINAL DOMAIN-CONTAINING PROTEIN"/>
    <property type="match status" value="1"/>
</dbReference>
<reference evidence="1 2" key="1">
    <citation type="journal article" date="2019" name="Plant Biotechnol. J.">
        <title>The red bayberry genome and genetic basis of sex determination.</title>
        <authorList>
            <person name="Jia H.M."/>
            <person name="Jia H.J."/>
            <person name="Cai Q.L."/>
            <person name="Wang Y."/>
            <person name="Zhao H.B."/>
            <person name="Yang W.F."/>
            <person name="Wang G.Y."/>
            <person name="Li Y.H."/>
            <person name="Zhan D.L."/>
            <person name="Shen Y.T."/>
            <person name="Niu Q.F."/>
            <person name="Chang L."/>
            <person name="Qiu J."/>
            <person name="Zhao L."/>
            <person name="Xie H.B."/>
            <person name="Fu W.Y."/>
            <person name="Jin J."/>
            <person name="Li X.W."/>
            <person name="Jiao Y."/>
            <person name="Zhou C.C."/>
            <person name="Tu T."/>
            <person name="Chai C.Y."/>
            <person name="Gao J.L."/>
            <person name="Fan L.J."/>
            <person name="van de Weg E."/>
            <person name="Wang J.Y."/>
            <person name="Gao Z.S."/>
        </authorList>
    </citation>
    <scope>NUCLEOTIDE SEQUENCE [LARGE SCALE GENOMIC DNA]</scope>
    <source>
        <tissue evidence="1">Leaves</tissue>
    </source>
</reference>
<dbReference type="Proteomes" id="UP000516437">
    <property type="component" value="Unassembled WGS sequence"/>
</dbReference>
<organism evidence="1 2">
    <name type="scientific">Morella rubra</name>
    <name type="common">Chinese bayberry</name>
    <dbReference type="NCBI Taxonomy" id="262757"/>
    <lineage>
        <taxon>Eukaryota</taxon>
        <taxon>Viridiplantae</taxon>
        <taxon>Streptophyta</taxon>
        <taxon>Embryophyta</taxon>
        <taxon>Tracheophyta</taxon>
        <taxon>Spermatophyta</taxon>
        <taxon>Magnoliopsida</taxon>
        <taxon>eudicotyledons</taxon>
        <taxon>Gunneridae</taxon>
        <taxon>Pentapetalae</taxon>
        <taxon>rosids</taxon>
        <taxon>fabids</taxon>
        <taxon>Fagales</taxon>
        <taxon>Myricaceae</taxon>
        <taxon>Morella</taxon>
    </lineage>
</organism>
<comment type="caution">
    <text evidence="1">The sequence shown here is derived from an EMBL/GenBank/DDBJ whole genome shotgun (WGS) entry which is preliminary data.</text>
</comment>
<dbReference type="PANTHER" id="PTHR22774:SF11">
    <property type="entry name" value="CHOREIN N-TERMINAL DOMAIN-CONTAINING PROTEIN"/>
    <property type="match status" value="1"/>
</dbReference>
<name>A0A6A1UI63_9ROSI</name>
<keyword evidence="2" id="KW-1185">Reference proteome</keyword>
<sequence length="240" mass="25611">MPYPVPPSLASQTVVECQPLMVSVEGLQTLKPQGQKGVHQSALPANGIKETAETFGGIDLELRMVIAEDSINDEQVKWEVENLKFSVKQPIEAVVTRDELQHLAFLCKSEVDSMGRIAAGILRLLKLEGSIGQAAIDQLSNLGSDGIDKIFSPKLSRGSSAGSFGFSPLPNLSTESPRSTLEATVGSLEDAVTDTQAKCAALISEIGCSESSIQHVQGIKQLGQKLESMQGLLAILRTQL</sequence>
<dbReference type="InterPro" id="IPR026728">
    <property type="entry name" value="BLTP3A/B"/>
</dbReference>
<dbReference type="AlphaFoldDB" id="A0A6A1UI63"/>